<dbReference type="GO" id="GO:0008270">
    <property type="term" value="F:zinc ion binding"/>
    <property type="evidence" value="ECO:0007669"/>
    <property type="project" value="UniProtKB-KW"/>
</dbReference>
<evidence type="ECO:0000256" key="4">
    <source>
        <dbReference type="ARBA" id="ARBA00022833"/>
    </source>
</evidence>
<feature type="region of interest" description="Disordered" evidence="6">
    <location>
        <begin position="115"/>
        <end position="137"/>
    </location>
</feature>
<feature type="compositionally biased region" description="Low complexity" evidence="6">
    <location>
        <begin position="276"/>
        <end position="304"/>
    </location>
</feature>
<feature type="region of interest" description="Disordered" evidence="6">
    <location>
        <begin position="205"/>
        <end position="231"/>
    </location>
</feature>
<proteinExistence type="predicted"/>
<dbReference type="Pfam" id="PF00642">
    <property type="entry name" value="zf-CCCH"/>
    <property type="match status" value="2"/>
</dbReference>
<evidence type="ECO:0000259" key="7">
    <source>
        <dbReference type="PROSITE" id="PS50103"/>
    </source>
</evidence>
<evidence type="ECO:0000313" key="9">
    <source>
        <dbReference type="Proteomes" id="UP000440578"/>
    </source>
</evidence>
<comment type="caution">
    <text evidence="8">The sequence shown here is derived from an EMBL/GenBank/DDBJ whole genome shotgun (WGS) entry which is preliminary data.</text>
</comment>
<name>A0A6A4W485_AMPAM</name>
<dbReference type="PANTHER" id="PTHR12547">
    <property type="entry name" value="CCCH ZINC FINGER/TIS11-RELATED"/>
    <property type="match status" value="1"/>
</dbReference>
<evidence type="ECO:0000313" key="8">
    <source>
        <dbReference type="EMBL" id="KAF0296671.1"/>
    </source>
</evidence>
<feature type="compositionally biased region" description="Polar residues" evidence="6">
    <location>
        <begin position="38"/>
        <end position="51"/>
    </location>
</feature>
<keyword evidence="4 5" id="KW-0862">Zinc</keyword>
<keyword evidence="2" id="KW-0677">Repeat</keyword>
<feature type="domain" description="C3H1-type" evidence="7">
    <location>
        <begin position="137"/>
        <end position="165"/>
    </location>
</feature>
<organism evidence="8 9">
    <name type="scientific">Amphibalanus amphitrite</name>
    <name type="common">Striped barnacle</name>
    <name type="synonym">Balanus amphitrite</name>
    <dbReference type="NCBI Taxonomy" id="1232801"/>
    <lineage>
        <taxon>Eukaryota</taxon>
        <taxon>Metazoa</taxon>
        <taxon>Ecdysozoa</taxon>
        <taxon>Arthropoda</taxon>
        <taxon>Crustacea</taxon>
        <taxon>Multicrustacea</taxon>
        <taxon>Cirripedia</taxon>
        <taxon>Thoracica</taxon>
        <taxon>Thoracicalcarea</taxon>
        <taxon>Balanomorpha</taxon>
        <taxon>Balanoidea</taxon>
        <taxon>Balanidae</taxon>
        <taxon>Amphibalaninae</taxon>
        <taxon>Amphibalanus</taxon>
    </lineage>
</organism>
<dbReference type="FunFam" id="4.10.1000.10:FF:000001">
    <property type="entry name" value="zinc finger CCCH domain-containing protein 15-like"/>
    <property type="match status" value="1"/>
</dbReference>
<sequence>MYSEILGMLHQDSMKDKSYLDLWGVMTPSPNLFGGSGLDSTSKPQPPSSAYSYLHPSLSRRSSNTPQQQQPAFGGLQLGRQSASSADISLDSPVGRSPLPLAPLTPLSAELPLHRRLDRSHSEPVTERKLAPQNSSRYKTELCRPFEESGQCKYGEKCQFAHGAHELRNMSRHPKYKTDLCRTFHTTGYCPYGARCHFVHNTEEQRRPRAPLGSAGEPPSPGSLSGSSSPTSMLFADEVYKSTALTPSPVPQPLHVFQFPPQRDISLLLALPPSPTPDSLASDLETMSLSSGGSASGSPPSVSPLDQPRHLRLPVFSRMRKDTFSL</sequence>
<feature type="zinc finger region" description="C3H1-type" evidence="5">
    <location>
        <begin position="137"/>
        <end position="165"/>
    </location>
</feature>
<dbReference type="GO" id="GO:0003729">
    <property type="term" value="F:mRNA binding"/>
    <property type="evidence" value="ECO:0007669"/>
    <property type="project" value="InterPro"/>
</dbReference>
<evidence type="ECO:0000256" key="1">
    <source>
        <dbReference type="ARBA" id="ARBA00022723"/>
    </source>
</evidence>
<feature type="domain" description="C3H1-type" evidence="7">
    <location>
        <begin position="175"/>
        <end position="203"/>
    </location>
</feature>
<gene>
    <name evidence="8" type="primary">Tis11</name>
    <name evidence="8" type="ORF">FJT64_005900</name>
</gene>
<evidence type="ECO:0000256" key="2">
    <source>
        <dbReference type="ARBA" id="ARBA00022737"/>
    </source>
</evidence>
<dbReference type="InterPro" id="IPR045877">
    <property type="entry name" value="ZFP36-like"/>
</dbReference>
<evidence type="ECO:0000256" key="6">
    <source>
        <dbReference type="SAM" id="MobiDB-lite"/>
    </source>
</evidence>
<dbReference type="Proteomes" id="UP000440578">
    <property type="component" value="Unassembled WGS sequence"/>
</dbReference>
<feature type="compositionally biased region" description="Polar residues" evidence="6">
    <location>
        <begin position="59"/>
        <end position="71"/>
    </location>
</feature>
<dbReference type="SUPFAM" id="SSF90229">
    <property type="entry name" value="CCCH zinc finger"/>
    <property type="match status" value="2"/>
</dbReference>
<dbReference type="AlphaFoldDB" id="A0A6A4W485"/>
<dbReference type="SMART" id="SM00356">
    <property type="entry name" value="ZnF_C3H1"/>
    <property type="match status" value="2"/>
</dbReference>
<dbReference type="OrthoDB" id="410307at2759"/>
<dbReference type="EMBL" id="VIIS01001545">
    <property type="protein sequence ID" value="KAF0296671.1"/>
    <property type="molecule type" value="Genomic_DNA"/>
</dbReference>
<evidence type="ECO:0000256" key="5">
    <source>
        <dbReference type="PROSITE-ProRule" id="PRU00723"/>
    </source>
</evidence>
<reference evidence="8 9" key="1">
    <citation type="submission" date="2019-07" db="EMBL/GenBank/DDBJ databases">
        <title>Draft genome assembly of a fouling barnacle, Amphibalanus amphitrite (Darwin, 1854): The first reference genome for Thecostraca.</title>
        <authorList>
            <person name="Kim W."/>
        </authorList>
    </citation>
    <scope>NUCLEOTIDE SEQUENCE [LARGE SCALE GENOMIC DNA]</scope>
    <source>
        <strain evidence="8">SNU_AA5</strain>
        <tissue evidence="8">Soma without cirri and trophi</tissue>
    </source>
</reference>
<feature type="region of interest" description="Disordered" evidence="6">
    <location>
        <begin position="33"/>
        <end position="103"/>
    </location>
</feature>
<dbReference type="InterPro" id="IPR036855">
    <property type="entry name" value="Znf_CCCH_sf"/>
</dbReference>
<feature type="compositionally biased region" description="Low complexity" evidence="6">
    <location>
        <begin position="210"/>
        <end position="230"/>
    </location>
</feature>
<accession>A0A6A4W485</accession>
<dbReference type="InterPro" id="IPR000571">
    <property type="entry name" value="Znf_CCCH"/>
</dbReference>
<dbReference type="FunFam" id="4.10.1000.10:FF:000002">
    <property type="entry name" value="Zinc finger protein 36, C3H1 type-like 1"/>
    <property type="match status" value="1"/>
</dbReference>
<dbReference type="PROSITE" id="PS50103">
    <property type="entry name" value="ZF_C3H1"/>
    <property type="match status" value="2"/>
</dbReference>
<keyword evidence="9" id="KW-1185">Reference proteome</keyword>
<feature type="region of interest" description="Disordered" evidence="6">
    <location>
        <begin position="276"/>
        <end position="314"/>
    </location>
</feature>
<protein>
    <submittedName>
        <fullName evidence="8">Protein TIS11</fullName>
    </submittedName>
</protein>
<keyword evidence="3 5" id="KW-0863">Zinc-finger</keyword>
<evidence type="ECO:0000256" key="3">
    <source>
        <dbReference type="ARBA" id="ARBA00022771"/>
    </source>
</evidence>
<feature type="compositionally biased region" description="Basic and acidic residues" evidence="6">
    <location>
        <begin position="115"/>
        <end position="130"/>
    </location>
</feature>
<dbReference type="Gene3D" id="4.10.1000.10">
    <property type="entry name" value="Zinc finger, CCCH-type"/>
    <property type="match status" value="2"/>
</dbReference>
<keyword evidence="1 5" id="KW-0479">Metal-binding</keyword>
<dbReference type="PANTHER" id="PTHR12547:SF18">
    <property type="entry name" value="PROTEIN TIS11"/>
    <property type="match status" value="1"/>
</dbReference>
<feature type="zinc finger region" description="C3H1-type" evidence="5">
    <location>
        <begin position="175"/>
        <end position="203"/>
    </location>
</feature>